<dbReference type="InterPro" id="IPR001610">
    <property type="entry name" value="PAC"/>
</dbReference>
<organism evidence="12 13">
    <name type="scientific">Chitinimonas prasina</name>
    <dbReference type="NCBI Taxonomy" id="1434937"/>
    <lineage>
        <taxon>Bacteria</taxon>
        <taxon>Pseudomonadati</taxon>
        <taxon>Pseudomonadota</taxon>
        <taxon>Betaproteobacteria</taxon>
        <taxon>Neisseriales</taxon>
        <taxon>Chitinibacteraceae</taxon>
        <taxon>Chitinimonas</taxon>
    </lineage>
</organism>
<dbReference type="Gene3D" id="1.10.287.950">
    <property type="entry name" value="Methyl-accepting chemotaxis protein"/>
    <property type="match status" value="1"/>
</dbReference>
<evidence type="ECO:0000256" key="5">
    <source>
        <dbReference type="ARBA" id="ARBA00023224"/>
    </source>
</evidence>
<keyword evidence="2 8" id="KW-0812">Transmembrane</keyword>
<proteinExistence type="inferred from homology"/>
<evidence type="ECO:0000256" key="6">
    <source>
        <dbReference type="ARBA" id="ARBA00029447"/>
    </source>
</evidence>
<dbReference type="PROSITE" id="PS50112">
    <property type="entry name" value="PAS"/>
    <property type="match status" value="1"/>
</dbReference>
<dbReference type="NCBIfam" id="TIGR00229">
    <property type="entry name" value="sensory_box"/>
    <property type="match status" value="1"/>
</dbReference>
<dbReference type="PRINTS" id="PR00260">
    <property type="entry name" value="CHEMTRNSDUCR"/>
</dbReference>
<evidence type="ECO:0000259" key="11">
    <source>
        <dbReference type="PROSITE" id="PS50885"/>
    </source>
</evidence>
<keyword evidence="4 8" id="KW-0472">Membrane</keyword>
<evidence type="ECO:0000259" key="9">
    <source>
        <dbReference type="PROSITE" id="PS50111"/>
    </source>
</evidence>
<evidence type="ECO:0000256" key="4">
    <source>
        <dbReference type="ARBA" id="ARBA00023136"/>
    </source>
</evidence>
<dbReference type="PANTHER" id="PTHR32089">
    <property type="entry name" value="METHYL-ACCEPTING CHEMOTAXIS PROTEIN MCPB"/>
    <property type="match status" value="1"/>
</dbReference>
<dbReference type="PROSITE" id="PS50885">
    <property type="entry name" value="HAMP"/>
    <property type="match status" value="1"/>
</dbReference>
<dbReference type="SUPFAM" id="SSF58104">
    <property type="entry name" value="Methyl-accepting chemotaxis protein (MCP) signaling domain"/>
    <property type="match status" value="1"/>
</dbReference>
<dbReference type="InterPro" id="IPR035965">
    <property type="entry name" value="PAS-like_dom_sf"/>
</dbReference>
<dbReference type="Proteomes" id="UP001156706">
    <property type="component" value="Unassembled WGS sequence"/>
</dbReference>
<feature type="domain" description="PAS" evidence="10">
    <location>
        <begin position="6"/>
        <end position="60"/>
    </location>
</feature>
<keyword evidence="13" id="KW-1185">Reference proteome</keyword>
<dbReference type="SMART" id="SM00086">
    <property type="entry name" value="PAC"/>
    <property type="match status" value="1"/>
</dbReference>
<dbReference type="CDD" id="cd11386">
    <property type="entry name" value="MCP_signal"/>
    <property type="match status" value="1"/>
</dbReference>
<dbReference type="PANTHER" id="PTHR32089:SF119">
    <property type="entry name" value="METHYL-ACCEPTING CHEMOTAXIS PROTEIN CTPL"/>
    <property type="match status" value="1"/>
</dbReference>
<feature type="domain" description="Methyl-accepting transducer" evidence="9">
    <location>
        <begin position="253"/>
        <end position="489"/>
    </location>
</feature>
<dbReference type="CDD" id="cd00130">
    <property type="entry name" value="PAS"/>
    <property type="match status" value="1"/>
</dbReference>
<dbReference type="InterPro" id="IPR013655">
    <property type="entry name" value="PAS_fold_3"/>
</dbReference>
<feature type="domain" description="HAMP" evidence="11">
    <location>
        <begin position="196"/>
        <end position="248"/>
    </location>
</feature>
<dbReference type="InterPro" id="IPR004089">
    <property type="entry name" value="MCPsignal_dom"/>
</dbReference>
<evidence type="ECO:0000259" key="10">
    <source>
        <dbReference type="PROSITE" id="PS50112"/>
    </source>
</evidence>
<evidence type="ECO:0000256" key="2">
    <source>
        <dbReference type="ARBA" id="ARBA00022692"/>
    </source>
</evidence>
<dbReference type="Gene3D" id="3.30.450.20">
    <property type="entry name" value="PAS domain"/>
    <property type="match status" value="1"/>
</dbReference>
<evidence type="ECO:0000256" key="8">
    <source>
        <dbReference type="SAM" id="Phobius"/>
    </source>
</evidence>
<comment type="similarity">
    <text evidence="6">Belongs to the methyl-accepting chemotaxis (MCP) protein family.</text>
</comment>
<dbReference type="EMBL" id="BSOG01000002">
    <property type="protein sequence ID" value="GLR12706.1"/>
    <property type="molecule type" value="Genomic_DNA"/>
</dbReference>
<dbReference type="InterPro" id="IPR004090">
    <property type="entry name" value="Chemotax_Me-accpt_rcpt"/>
</dbReference>
<feature type="transmembrane region" description="Helical" evidence="8">
    <location>
        <begin position="176"/>
        <end position="196"/>
    </location>
</feature>
<evidence type="ECO:0000313" key="13">
    <source>
        <dbReference type="Proteomes" id="UP001156706"/>
    </source>
</evidence>
<accession>A0ABQ5YHE2</accession>
<evidence type="ECO:0000256" key="1">
    <source>
        <dbReference type="ARBA" id="ARBA00004141"/>
    </source>
</evidence>
<keyword evidence="3 8" id="KW-1133">Transmembrane helix</keyword>
<keyword evidence="5 7" id="KW-0807">Transducer</keyword>
<evidence type="ECO:0000256" key="3">
    <source>
        <dbReference type="ARBA" id="ARBA00022989"/>
    </source>
</evidence>
<protein>
    <submittedName>
        <fullName evidence="12">Aerotaxis receptor Aer</fullName>
    </submittedName>
</protein>
<dbReference type="RefSeq" id="WP_284195845.1">
    <property type="nucleotide sequence ID" value="NZ_BSOG01000002.1"/>
</dbReference>
<dbReference type="SUPFAM" id="SSF55785">
    <property type="entry name" value="PYP-like sensor domain (PAS domain)"/>
    <property type="match status" value="1"/>
</dbReference>
<name>A0ABQ5YHE2_9NEIS</name>
<comment type="caution">
    <text evidence="12">The sequence shown here is derived from an EMBL/GenBank/DDBJ whole genome shotgun (WGS) entry which is preliminary data.</text>
</comment>
<comment type="subcellular location">
    <subcellularLocation>
        <location evidence="1">Membrane</location>
        <topology evidence="1">Multi-pass membrane protein</topology>
    </subcellularLocation>
</comment>
<feature type="transmembrane region" description="Helical" evidence="8">
    <location>
        <begin position="151"/>
        <end position="170"/>
    </location>
</feature>
<dbReference type="SMART" id="SM00283">
    <property type="entry name" value="MA"/>
    <property type="match status" value="1"/>
</dbReference>
<keyword evidence="12" id="KW-0675">Receptor</keyword>
<dbReference type="InterPro" id="IPR003660">
    <property type="entry name" value="HAMP_dom"/>
</dbReference>
<dbReference type="Pfam" id="PF00015">
    <property type="entry name" value="MCPsignal"/>
    <property type="match status" value="1"/>
</dbReference>
<evidence type="ECO:0000313" key="12">
    <source>
        <dbReference type="EMBL" id="GLR12706.1"/>
    </source>
</evidence>
<dbReference type="Pfam" id="PF08447">
    <property type="entry name" value="PAS_3"/>
    <property type="match status" value="1"/>
</dbReference>
<reference evidence="13" key="1">
    <citation type="journal article" date="2019" name="Int. J. Syst. Evol. Microbiol.">
        <title>The Global Catalogue of Microorganisms (GCM) 10K type strain sequencing project: providing services to taxonomists for standard genome sequencing and annotation.</title>
        <authorList>
            <consortium name="The Broad Institute Genomics Platform"/>
            <consortium name="The Broad Institute Genome Sequencing Center for Infectious Disease"/>
            <person name="Wu L."/>
            <person name="Ma J."/>
        </authorList>
    </citation>
    <scope>NUCLEOTIDE SEQUENCE [LARGE SCALE GENOMIC DNA]</scope>
    <source>
        <strain evidence="13">NBRC 110044</strain>
    </source>
</reference>
<dbReference type="PROSITE" id="PS50111">
    <property type="entry name" value="CHEMOTAXIS_TRANSDUC_2"/>
    <property type="match status" value="1"/>
</dbReference>
<sequence length="527" mass="57400">MRKNLPVTEVERHLDPKRPVVTKTDLKGIIRYANPAFIEISGFQKEELLGSSHNLIRHPDMPPEAFADMWRTLQLDLPWRGLVKNRCKNGDFYWVEAYATPLYEQGKKVGYMSVRNRPDIAEVRRADALYRAVNQKQLAFPATRAARRIPMAARMLALALIPVLLMDGLPLLGSPFWLTAFTGLIVAGGLGVWTWLGMQVPLQRADLALRKLSEGDFRFELNTDAAREYAQLLNGLKSMQINLRAVMSDVVSAADCVSDQSRSVNQEVADVVHRGNQQSDGIASVAAALEQLSVSVNEISEATARSSHHAQTTMTLVGEGVGAMRSSLSVSHELVERVHGAQTVIDQLSHEVLAINKVTLTIKEIADQTNLLALNAAIEAARAGEAGRGFAVVADEVRKLAERTTQSTTEIATTIDRIVGQTHTALAAMQLATGKVEESTRFIHQSHAALDAIKASSEEVSASAQDIANMLSQQSQASGEVARSMERMSALTEENSNSMGAAGGSVEQLSETAGELHLLVKHFERGL</sequence>
<evidence type="ECO:0000256" key="7">
    <source>
        <dbReference type="PROSITE-ProRule" id="PRU00284"/>
    </source>
</evidence>
<dbReference type="InterPro" id="IPR000014">
    <property type="entry name" value="PAS"/>
</dbReference>
<gene>
    <name evidence="12" type="primary">aer</name>
    <name evidence="12" type="ORF">GCM10007907_14960</name>
</gene>